<evidence type="ECO:0000313" key="3">
    <source>
        <dbReference type="Proteomes" id="UP000270411"/>
    </source>
</evidence>
<dbReference type="RefSeq" id="WP_082055155.1">
    <property type="nucleotide sequence ID" value="NZ_CP033969.1"/>
</dbReference>
<evidence type="ECO:0000259" key="1">
    <source>
        <dbReference type="PROSITE" id="PS50943"/>
    </source>
</evidence>
<dbReference type="GeneID" id="60825794"/>
<dbReference type="InterPro" id="IPR010982">
    <property type="entry name" value="Lambda_DNA-bd_dom_sf"/>
</dbReference>
<dbReference type="OrthoDB" id="6006530at2"/>
<dbReference type="KEGG" id="cpau:EHF44_14305"/>
<dbReference type="Pfam" id="PF01381">
    <property type="entry name" value="HTH_3"/>
    <property type="match status" value="1"/>
</dbReference>
<dbReference type="PROSITE" id="PS50943">
    <property type="entry name" value="HTH_CROC1"/>
    <property type="match status" value="1"/>
</dbReference>
<dbReference type="Proteomes" id="UP000270411">
    <property type="component" value="Chromosome 1"/>
</dbReference>
<organism evidence="2 3">
    <name type="scientific">Cupriavidus pauculus</name>
    <dbReference type="NCBI Taxonomy" id="82633"/>
    <lineage>
        <taxon>Bacteria</taxon>
        <taxon>Pseudomonadati</taxon>
        <taxon>Pseudomonadota</taxon>
        <taxon>Betaproteobacteria</taxon>
        <taxon>Burkholderiales</taxon>
        <taxon>Burkholderiaceae</taxon>
        <taxon>Cupriavidus</taxon>
    </lineage>
</organism>
<accession>A0A3G8H1W2</accession>
<dbReference type="Gene3D" id="1.10.260.40">
    <property type="entry name" value="lambda repressor-like DNA-binding domains"/>
    <property type="match status" value="1"/>
</dbReference>
<gene>
    <name evidence="2" type="ORF">EHF44_14305</name>
</gene>
<dbReference type="AlphaFoldDB" id="A0A3G8H1W2"/>
<evidence type="ECO:0000313" key="2">
    <source>
        <dbReference type="EMBL" id="AZG14511.1"/>
    </source>
</evidence>
<dbReference type="CDD" id="cd00093">
    <property type="entry name" value="HTH_XRE"/>
    <property type="match status" value="1"/>
</dbReference>
<dbReference type="SUPFAM" id="SSF47413">
    <property type="entry name" value="lambda repressor-like DNA-binding domains"/>
    <property type="match status" value="1"/>
</dbReference>
<dbReference type="SMART" id="SM00530">
    <property type="entry name" value="HTH_XRE"/>
    <property type="match status" value="1"/>
</dbReference>
<name>A0A3G8H1W2_9BURK</name>
<protein>
    <submittedName>
        <fullName evidence="2">XRE family transcriptional regulator</fullName>
    </submittedName>
</protein>
<dbReference type="EMBL" id="CP033969">
    <property type="protein sequence ID" value="AZG14511.1"/>
    <property type="molecule type" value="Genomic_DNA"/>
</dbReference>
<dbReference type="GO" id="GO:0003677">
    <property type="term" value="F:DNA binding"/>
    <property type="evidence" value="ECO:0007669"/>
    <property type="project" value="InterPro"/>
</dbReference>
<feature type="domain" description="HTH cro/C1-type" evidence="1">
    <location>
        <begin position="14"/>
        <end position="72"/>
    </location>
</feature>
<sequence length="111" mass="12718">MKKQQPASLFGRRLRTARRDEDIPQDKLGVQIGLDEHTASARISRYETGVHEPPFEIALKLAKVLRVPAAYFYCEDEDLAEIVLAWSRISNSERKRLRQLVATMLPEGLIK</sequence>
<proteinExistence type="predicted"/>
<dbReference type="InterPro" id="IPR001387">
    <property type="entry name" value="Cro/C1-type_HTH"/>
</dbReference>
<reference evidence="3" key="1">
    <citation type="submission" date="2018-11" db="EMBL/GenBank/DDBJ databases">
        <title>FDA dAtabase for Regulatory Grade micrObial Sequences (FDA-ARGOS): Supporting development and validation of Infectious Disease Dx tests.</title>
        <authorList>
            <person name="Goldberg B."/>
            <person name="Campos J."/>
            <person name="Tallon L."/>
            <person name="Sadzewicz L."/>
            <person name="Zhao X."/>
            <person name="Vavikolanu K."/>
            <person name="Mehta A."/>
            <person name="Aluvathingal J."/>
            <person name="Nadendla S."/>
            <person name="Geyer C."/>
            <person name="Nandy P."/>
            <person name="Yan Y."/>
            <person name="Sichtig H."/>
        </authorList>
    </citation>
    <scope>NUCLEOTIDE SEQUENCE [LARGE SCALE GENOMIC DNA]</scope>
    <source>
        <strain evidence="3">FDAARGOS_614</strain>
    </source>
</reference>